<dbReference type="GeneID" id="115819259"/>
<dbReference type="RefSeq" id="XP_030638683.1">
    <property type="nucleotide sequence ID" value="XM_030782823.1"/>
</dbReference>
<dbReference type="OrthoDB" id="9419853at2759"/>
<dbReference type="InParanoid" id="A0A6J2W374"/>
<feature type="compositionally biased region" description="Polar residues" evidence="1">
    <location>
        <begin position="86"/>
        <end position="100"/>
    </location>
</feature>
<organism evidence="2 3">
    <name type="scientific">Chanos chanos</name>
    <name type="common">Milkfish</name>
    <name type="synonym">Mugil chanos</name>
    <dbReference type="NCBI Taxonomy" id="29144"/>
    <lineage>
        <taxon>Eukaryota</taxon>
        <taxon>Metazoa</taxon>
        <taxon>Chordata</taxon>
        <taxon>Craniata</taxon>
        <taxon>Vertebrata</taxon>
        <taxon>Euteleostomi</taxon>
        <taxon>Actinopterygii</taxon>
        <taxon>Neopterygii</taxon>
        <taxon>Teleostei</taxon>
        <taxon>Ostariophysi</taxon>
        <taxon>Gonorynchiformes</taxon>
        <taxon>Chanidae</taxon>
        <taxon>Chanos</taxon>
    </lineage>
</organism>
<proteinExistence type="predicted"/>
<evidence type="ECO:0000313" key="2">
    <source>
        <dbReference type="Proteomes" id="UP000504632"/>
    </source>
</evidence>
<feature type="compositionally biased region" description="Polar residues" evidence="1">
    <location>
        <begin position="186"/>
        <end position="200"/>
    </location>
</feature>
<reference evidence="3" key="1">
    <citation type="submission" date="2025-08" db="UniProtKB">
        <authorList>
            <consortium name="RefSeq"/>
        </authorList>
    </citation>
    <scope>IDENTIFICATION</scope>
</reference>
<sequence length="260" mass="28465">MMVQKLKHSYIPDPSKYFDELYSYHKGNFKSWLGPSTVIEVLTPSEAEDISQVKVQKLQNSSSVLLKVFVSGSQQPQDDSSPHSPKFSNSDHLLSQTSVSPCEELEPCSPVSPYRPVRIESDGNCEMADAGGNSIDRDDCDRLQVTSSSEEMDKLHRKTRSLDSGFAGGSEDQDSHEVSDLDDESLQSPSSPLETDNVPSNATVPCSSIWPPLLGLCGVPFRFPEFLGNLEGKPLEGVTSGMLDTSTDDYRPLKEVESTG</sequence>
<accession>A0A6J2W374</accession>
<feature type="region of interest" description="Disordered" evidence="1">
    <location>
        <begin position="147"/>
        <end position="200"/>
    </location>
</feature>
<name>A0A6J2W374_CHACN</name>
<feature type="region of interest" description="Disordered" evidence="1">
    <location>
        <begin position="71"/>
        <end position="117"/>
    </location>
</feature>
<dbReference type="Proteomes" id="UP000504632">
    <property type="component" value="Chromosome 8"/>
</dbReference>
<evidence type="ECO:0000256" key="1">
    <source>
        <dbReference type="SAM" id="MobiDB-lite"/>
    </source>
</evidence>
<evidence type="ECO:0000313" key="3">
    <source>
        <dbReference type="RefSeq" id="XP_030638683.1"/>
    </source>
</evidence>
<keyword evidence="2" id="KW-1185">Reference proteome</keyword>
<dbReference type="AlphaFoldDB" id="A0A6J2W374"/>
<gene>
    <name evidence="3" type="primary">LOC115819259</name>
</gene>
<feature type="compositionally biased region" description="Low complexity" evidence="1">
    <location>
        <begin position="71"/>
        <end position="85"/>
    </location>
</feature>
<protein>
    <submittedName>
        <fullName evidence="3">Uncharacterized protein LOC115819259</fullName>
    </submittedName>
</protein>